<keyword evidence="1" id="KW-1133">Transmembrane helix</keyword>
<dbReference type="AlphaFoldDB" id="A0A6G7YFF0"/>
<feature type="domain" description="Protein-glutamine gamma-glutamyltransferase-like C-terminal" evidence="2">
    <location>
        <begin position="128"/>
        <end position="190"/>
    </location>
</feature>
<protein>
    <submittedName>
        <fullName evidence="3">DUF4129 domain-containing protein</fullName>
    </submittedName>
</protein>
<evidence type="ECO:0000256" key="1">
    <source>
        <dbReference type="SAM" id="Phobius"/>
    </source>
</evidence>
<keyword evidence="1" id="KW-0812">Transmembrane</keyword>
<proteinExistence type="predicted"/>
<keyword evidence="1" id="KW-0472">Membrane</keyword>
<gene>
    <name evidence="3" type="ORF">G7071_07940</name>
</gene>
<evidence type="ECO:0000313" key="4">
    <source>
        <dbReference type="Proteomes" id="UP000502035"/>
    </source>
</evidence>
<dbReference type="InterPro" id="IPR025403">
    <property type="entry name" value="TgpA-like_C"/>
</dbReference>
<dbReference type="EMBL" id="CP049866">
    <property type="protein sequence ID" value="QIK75371.1"/>
    <property type="molecule type" value="Genomic_DNA"/>
</dbReference>
<name>A0A6G7YFF0_9ACTN</name>
<keyword evidence="4" id="KW-1185">Reference proteome</keyword>
<feature type="transmembrane region" description="Helical" evidence="1">
    <location>
        <begin position="61"/>
        <end position="81"/>
    </location>
</feature>
<reference evidence="3 4" key="1">
    <citation type="submission" date="2020-03" db="EMBL/GenBank/DDBJ databases">
        <title>Nocardioides sp. nov., isolated from fish.</title>
        <authorList>
            <person name="Hyun D.-W."/>
            <person name="Bae J.-W."/>
        </authorList>
    </citation>
    <scope>NUCLEOTIDE SEQUENCE [LARGE SCALE GENOMIC DNA]</scope>
    <source>
        <strain evidence="3 4">HDW12A</strain>
    </source>
</reference>
<dbReference type="Pfam" id="PF13559">
    <property type="entry name" value="DUF4129"/>
    <property type="match status" value="1"/>
</dbReference>
<dbReference type="Proteomes" id="UP000502035">
    <property type="component" value="Chromosome"/>
</dbReference>
<sequence length="204" mass="22504">MTTLLAPDPPLDPTPEEGRNLLRGELLDPAYHQDDLLRRLLDGLGRLFVDVLTAASSAPPLSALAAMVVGLALVVLLIWLATRVRSAPRRINGDRQVVPDRSVTAREWRERAQVALDEARCSDALVDAFRALATRQVEVGRLDETPGATAREVVEALRSTYPHSTERMSESARLFELVLYGDREATREQALLVMSLDDELAGVR</sequence>
<evidence type="ECO:0000259" key="2">
    <source>
        <dbReference type="Pfam" id="PF13559"/>
    </source>
</evidence>
<evidence type="ECO:0000313" key="3">
    <source>
        <dbReference type="EMBL" id="QIK75371.1"/>
    </source>
</evidence>
<dbReference type="RefSeq" id="WP_166317085.1">
    <property type="nucleotide sequence ID" value="NZ_CP049866.1"/>
</dbReference>
<organism evidence="3 4">
    <name type="scientific">Nocardioides piscis</name>
    <dbReference type="NCBI Taxonomy" id="2714938"/>
    <lineage>
        <taxon>Bacteria</taxon>
        <taxon>Bacillati</taxon>
        <taxon>Actinomycetota</taxon>
        <taxon>Actinomycetes</taxon>
        <taxon>Propionibacteriales</taxon>
        <taxon>Nocardioidaceae</taxon>
        <taxon>Nocardioides</taxon>
    </lineage>
</organism>
<accession>A0A6G7YFF0</accession>
<dbReference type="KEGG" id="npi:G7071_07940"/>